<dbReference type="GO" id="GO:0008191">
    <property type="term" value="F:metalloendopeptidase inhibitor activity"/>
    <property type="evidence" value="ECO:0007669"/>
    <property type="project" value="TreeGrafter"/>
</dbReference>
<proteinExistence type="predicted"/>
<feature type="compositionally biased region" description="Basic and acidic residues" evidence="1">
    <location>
        <begin position="24"/>
        <end position="47"/>
    </location>
</feature>
<dbReference type="InterPro" id="IPR024886">
    <property type="entry name" value="BST2"/>
</dbReference>
<name>A0A8C3WN27_9CETA</name>
<accession>A0A8C3WN27</accession>
<reference evidence="2" key="2">
    <citation type="submission" date="2025-09" db="UniProtKB">
        <authorList>
            <consortium name="Ensembl"/>
        </authorList>
    </citation>
    <scope>IDENTIFICATION</scope>
</reference>
<dbReference type="PANTHER" id="PTHR15190">
    <property type="entry name" value="BONE MARROW STROMAL ANTIGEN 2"/>
    <property type="match status" value="1"/>
</dbReference>
<organism evidence="2 3">
    <name type="scientific">Catagonus wagneri</name>
    <name type="common">Chacoan peccary</name>
    <dbReference type="NCBI Taxonomy" id="51154"/>
    <lineage>
        <taxon>Eukaryota</taxon>
        <taxon>Metazoa</taxon>
        <taxon>Chordata</taxon>
        <taxon>Craniata</taxon>
        <taxon>Vertebrata</taxon>
        <taxon>Euteleostomi</taxon>
        <taxon>Mammalia</taxon>
        <taxon>Eutheria</taxon>
        <taxon>Laurasiatheria</taxon>
        <taxon>Artiodactyla</taxon>
        <taxon>Suina</taxon>
        <taxon>Tayassuidae</taxon>
        <taxon>Catagonus</taxon>
    </lineage>
</organism>
<feature type="region of interest" description="Disordered" evidence="1">
    <location>
        <begin position="1"/>
        <end position="48"/>
    </location>
</feature>
<dbReference type="Ensembl" id="ENSCWAT00000018190.1">
    <property type="protein sequence ID" value="ENSCWAP00000016769.1"/>
    <property type="gene ID" value="ENSCWAG00000012994.1"/>
</dbReference>
<dbReference type="PANTHER" id="PTHR15190:SF1">
    <property type="entry name" value="BONE MARROW STROMAL ANTIGEN 2"/>
    <property type="match status" value="1"/>
</dbReference>
<evidence type="ECO:0000313" key="3">
    <source>
        <dbReference type="Proteomes" id="UP000694540"/>
    </source>
</evidence>
<protein>
    <submittedName>
        <fullName evidence="2">Uncharacterized protein</fullName>
    </submittedName>
</protein>
<dbReference type="Gene3D" id="1.20.5.1700">
    <property type="match status" value="1"/>
</dbReference>
<dbReference type="GO" id="GO:0051607">
    <property type="term" value="P:defense response to virus"/>
    <property type="evidence" value="ECO:0007669"/>
    <property type="project" value="InterPro"/>
</dbReference>
<dbReference type="Proteomes" id="UP000694540">
    <property type="component" value="Unplaced"/>
</dbReference>
<keyword evidence="3" id="KW-1185">Reference proteome</keyword>
<dbReference type="GO" id="GO:0005794">
    <property type="term" value="C:Golgi apparatus"/>
    <property type="evidence" value="ECO:0007669"/>
    <property type="project" value="TreeGrafter"/>
</dbReference>
<feature type="compositionally biased region" description="Basic and acidic residues" evidence="1">
    <location>
        <begin position="1"/>
        <end position="11"/>
    </location>
</feature>
<dbReference type="GO" id="GO:0009986">
    <property type="term" value="C:cell surface"/>
    <property type="evidence" value="ECO:0007669"/>
    <property type="project" value="TreeGrafter"/>
</dbReference>
<dbReference type="AlphaFoldDB" id="A0A8C3WN27"/>
<dbReference type="GO" id="GO:0045087">
    <property type="term" value="P:innate immune response"/>
    <property type="evidence" value="ECO:0007669"/>
    <property type="project" value="TreeGrafter"/>
</dbReference>
<evidence type="ECO:0000256" key="1">
    <source>
        <dbReference type="SAM" id="MobiDB-lite"/>
    </source>
</evidence>
<sequence>RRRPGPRDRSLVADTHPTPPPSQEDLRQSLEKEKTQSQKQLKDHQGEITRLNEQLQQAVEELKRLRKASSGARINSGSSSCSSCSSLMFAAVVVLGLNDLLT</sequence>
<evidence type="ECO:0000313" key="2">
    <source>
        <dbReference type="Ensembl" id="ENSCWAP00000016769.1"/>
    </source>
</evidence>
<reference evidence="2" key="1">
    <citation type="submission" date="2025-08" db="UniProtKB">
        <authorList>
            <consortium name="Ensembl"/>
        </authorList>
    </citation>
    <scope>IDENTIFICATION</scope>
</reference>